<dbReference type="NCBIfam" id="TIGR04183">
    <property type="entry name" value="Por_Secre_tail"/>
    <property type="match status" value="1"/>
</dbReference>
<dbReference type="InterPro" id="IPR036852">
    <property type="entry name" value="Peptidase_S8/S53_dom_sf"/>
</dbReference>
<reference evidence="9 10" key="1">
    <citation type="submission" date="2018-06" db="EMBL/GenBank/DDBJ databases">
        <title>Genomic Encyclopedia of Type Strains, Phase III (KMG-III): the genomes of soil and plant-associated and newly described type strains.</title>
        <authorList>
            <person name="Whitman W."/>
        </authorList>
    </citation>
    <scope>NUCLEOTIDE SEQUENCE [LARGE SCALE GENOMIC DNA]</scope>
    <source>
        <strain evidence="9 10">CGMCC 1.12504</strain>
    </source>
</reference>
<dbReference type="Gene3D" id="2.60.120.260">
    <property type="entry name" value="Galactose-binding domain-like"/>
    <property type="match status" value="1"/>
</dbReference>
<dbReference type="CDD" id="cd04842">
    <property type="entry name" value="Peptidases_S8_Kp43_protease"/>
    <property type="match status" value="1"/>
</dbReference>
<feature type="chain" id="PRO_5016363903" evidence="7">
    <location>
        <begin position="27"/>
        <end position="1087"/>
    </location>
</feature>
<dbReference type="SUPFAM" id="SSF49785">
    <property type="entry name" value="Galactose-binding domain-like"/>
    <property type="match status" value="2"/>
</dbReference>
<dbReference type="PRINTS" id="PR00723">
    <property type="entry name" value="SUBTILISIN"/>
</dbReference>
<dbReference type="EMBL" id="QLSV01000003">
    <property type="protein sequence ID" value="RAR49783.1"/>
    <property type="molecule type" value="Genomic_DNA"/>
</dbReference>
<dbReference type="InterPro" id="IPR015500">
    <property type="entry name" value="Peptidase_S8_subtilisin-rel"/>
</dbReference>
<keyword evidence="3 7" id="KW-0732">Signal</keyword>
<protein>
    <submittedName>
        <fullName evidence="9">Putative secreted protein (Por secretion system target)</fullName>
    </submittedName>
</protein>
<dbReference type="PANTHER" id="PTHR43399">
    <property type="entry name" value="SUBTILISIN-RELATED"/>
    <property type="match status" value="1"/>
</dbReference>
<feature type="active site" description="Charge relay system" evidence="6">
    <location>
        <position position="348"/>
    </location>
</feature>
<evidence type="ECO:0000256" key="4">
    <source>
        <dbReference type="ARBA" id="ARBA00022801"/>
    </source>
</evidence>
<organism evidence="9 10">
    <name type="scientific">Flavobacterium lacus</name>
    <dbReference type="NCBI Taxonomy" id="1353778"/>
    <lineage>
        <taxon>Bacteria</taxon>
        <taxon>Pseudomonadati</taxon>
        <taxon>Bacteroidota</taxon>
        <taxon>Flavobacteriia</taxon>
        <taxon>Flavobacteriales</taxon>
        <taxon>Flavobacteriaceae</taxon>
        <taxon>Flavobacterium</taxon>
    </lineage>
</organism>
<dbReference type="InterPro" id="IPR026444">
    <property type="entry name" value="Secre_tail"/>
</dbReference>
<proteinExistence type="inferred from homology"/>
<dbReference type="AlphaFoldDB" id="A0A328WUE1"/>
<feature type="active site" description="Charge relay system" evidence="6">
    <location>
        <position position="164"/>
    </location>
</feature>
<dbReference type="InterPro" id="IPR013783">
    <property type="entry name" value="Ig-like_fold"/>
</dbReference>
<gene>
    <name evidence="9" type="ORF">B0I10_103204</name>
</gene>
<dbReference type="Pfam" id="PF00082">
    <property type="entry name" value="Peptidase_S8"/>
    <property type="match status" value="1"/>
</dbReference>
<dbReference type="PANTHER" id="PTHR43399:SF4">
    <property type="entry name" value="CELL WALL-ASSOCIATED PROTEASE"/>
    <property type="match status" value="1"/>
</dbReference>
<dbReference type="Gene3D" id="2.60.40.10">
    <property type="entry name" value="Immunoglobulins"/>
    <property type="match status" value="1"/>
</dbReference>
<dbReference type="RefSeq" id="WP_112085222.1">
    <property type="nucleotide sequence ID" value="NZ_QLSV01000003.1"/>
</dbReference>
<dbReference type="SUPFAM" id="SSF49265">
    <property type="entry name" value="Fibronectin type III"/>
    <property type="match status" value="1"/>
</dbReference>
<dbReference type="SUPFAM" id="SSF52743">
    <property type="entry name" value="Subtilisin-like"/>
    <property type="match status" value="1"/>
</dbReference>
<feature type="signal peptide" evidence="7">
    <location>
        <begin position="1"/>
        <end position="26"/>
    </location>
</feature>
<sequence>MKNSYFSIFNNCIFLLFTFLSLSAFCQTPEQRKDLLEQYNLTEIKKLQLEFSEKSRVEKEKALRAAKSNQWEIFKKNSDGSVDELMGLFPDGSPKYFSINNVNAAISTRANQLHSGGGLGLNLNGQGMVGGVWDGGATRTTHLEFGGRAIVGDGVTELNGNSFHATHVSGTVAAAGIDFEAKGMAFQATVKTFDWTQDESEVLGEIQNGLLLSNHSYGVRLLNVPSWYAGAYSQDARQWDIIHYISPYYLMVVAAGNDGNNVNSSPTTPDFDKLTGNKNGKNNLVVANGRDAEIDNNGQLISVIINQGSSEGPTDDLRIKPDITGNGTNLYSTNSSGDNDYTSLSGTSMASPNVMGTLLLLQQHYNNLYQKFMKSATLKGLACHSADDVGNIGPDAVFGWGLLNAKKAANAITTNGLNTWISEESLNQSQVFTKTVKSIAGQPLVATICWTDIPGIANTGTLNDPTPAIVHDLDIRITQGSATFYPWRLQANASLAARRNGDNFVDTVETVAIDNANGGDYTITITHKGNLQTNKQDYSLIISGIDSDFGFVPLGYDQIVCANENATFSFSLNNNTNQSVTFSTTNIPEGAVATFSQNSINSSGNFNLVLTNLSIVAPGDYTIGVVASGTTETETRYINVKVLSAEFEVIDTISPSNGQTNVASAVTLSWEEDINAETYLVEIATDVTFNTIVQTESTENTSINIADLNSQTVYYWRVKPSNRCGNATVFSVANFQTDIFDCGLEFIATDFSDNIIGDVANSVATIPISVSGGITIADVNISLDISHTWVQDLTIYLIGPPEIGSPSITLFEEPCGGQDDIVATLDDSGSLLSCGFNPAISGVIKPNQPLSELNGLLADGEWTLYVIDRYNTDGGTINAVSLNFCNSISIENNLSFTNNGIITEINSTKTIVAEEINAFTTLQTPSNQEYTLIELPSLGVLKKENLDIIIGEVFTQEDVNLNKITYTNSLSSPASDSFKVNILNASDGWLPNVIVPITIQNTLNLIENNTIQAVIYPNPSNGKVNVSWSDNLETTIELFDLQGRNILYKQINASMIELDIEKFSDGVYLLSVQNEKIKTTKKIILKK</sequence>
<keyword evidence="2 6" id="KW-0645">Protease</keyword>
<feature type="active site" description="Charge relay system" evidence="6">
    <location>
        <position position="134"/>
    </location>
</feature>
<evidence type="ECO:0000256" key="5">
    <source>
        <dbReference type="ARBA" id="ARBA00022825"/>
    </source>
</evidence>
<keyword evidence="5 6" id="KW-0720">Serine protease</keyword>
<dbReference type="InterPro" id="IPR034058">
    <property type="entry name" value="TagA/B/C/D_pept_dom"/>
</dbReference>
<evidence type="ECO:0000256" key="2">
    <source>
        <dbReference type="ARBA" id="ARBA00022670"/>
    </source>
</evidence>
<dbReference type="GO" id="GO:0004252">
    <property type="term" value="F:serine-type endopeptidase activity"/>
    <property type="evidence" value="ECO:0007669"/>
    <property type="project" value="UniProtKB-UniRule"/>
</dbReference>
<dbReference type="InterPro" id="IPR002884">
    <property type="entry name" value="P_dom"/>
</dbReference>
<keyword evidence="10" id="KW-1185">Reference proteome</keyword>
<accession>A0A328WUE1</accession>
<evidence type="ECO:0000313" key="10">
    <source>
        <dbReference type="Proteomes" id="UP000249518"/>
    </source>
</evidence>
<evidence type="ECO:0000256" key="6">
    <source>
        <dbReference type="PROSITE-ProRule" id="PRU01240"/>
    </source>
</evidence>
<dbReference type="InterPro" id="IPR036116">
    <property type="entry name" value="FN3_sf"/>
</dbReference>
<evidence type="ECO:0000256" key="7">
    <source>
        <dbReference type="SAM" id="SignalP"/>
    </source>
</evidence>
<dbReference type="Proteomes" id="UP000249518">
    <property type="component" value="Unassembled WGS sequence"/>
</dbReference>
<dbReference type="Pfam" id="PF18962">
    <property type="entry name" value="Por_Secre_tail"/>
    <property type="match status" value="1"/>
</dbReference>
<comment type="caution">
    <text evidence="9">The sequence shown here is derived from an EMBL/GenBank/DDBJ whole genome shotgun (WGS) entry which is preliminary data.</text>
</comment>
<comment type="similarity">
    <text evidence="1 6">Belongs to the peptidase S8 family.</text>
</comment>
<dbReference type="Pfam" id="PF01483">
    <property type="entry name" value="P_proprotein"/>
    <property type="match status" value="1"/>
</dbReference>
<dbReference type="Gene3D" id="3.40.50.200">
    <property type="entry name" value="Peptidase S8/S53 domain"/>
    <property type="match status" value="1"/>
</dbReference>
<dbReference type="InterPro" id="IPR008979">
    <property type="entry name" value="Galactose-bd-like_sf"/>
</dbReference>
<evidence type="ECO:0000259" key="8">
    <source>
        <dbReference type="PROSITE" id="PS51829"/>
    </source>
</evidence>
<name>A0A328WUE1_9FLAO</name>
<dbReference type="GO" id="GO:0006508">
    <property type="term" value="P:proteolysis"/>
    <property type="evidence" value="ECO:0007669"/>
    <property type="project" value="UniProtKB-KW"/>
</dbReference>
<feature type="domain" description="P/Homo B" evidence="8">
    <location>
        <begin position="733"/>
        <end position="890"/>
    </location>
</feature>
<evidence type="ECO:0000313" key="9">
    <source>
        <dbReference type="EMBL" id="RAR49783.1"/>
    </source>
</evidence>
<dbReference type="Gene3D" id="2.60.120.380">
    <property type="match status" value="1"/>
</dbReference>
<dbReference type="InterPro" id="IPR000209">
    <property type="entry name" value="Peptidase_S8/S53_dom"/>
</dbReference>
<evidence type="ECO:0000256" key="1">
    <source>
        <dbReference type="ARBA" id="ARBA00011073"/>
    </source>
</evidence>
<evidence type="ECO:0000256" key="3">
    <source>
        <dbReference type="ARBA" id="ARBA00022729"/>
    </source>
</evidence>
<dbReference type="OrthoDB" id="9792152at2"/>
<dbReference type="PROSITE" id="PS51829">
    <property type="entry name" value="P_HOMO_B"/>
    <property type="match status" value="1"/>
</dbReference>
<dbReference type="InterPro" id="IPR051048">
    <property type="entry name" value="Peptidase_S8/S53_subtilisin"/>
</dbReference>
<dbReference type="PROSITE" id="PS51892">
    <property type="entry name" value="SUBTILASE"/>
    <property type="match status" value="1"/>
</dbReference>
<keyword evidence="4 6" id="KW-0378">Hydrolase</keyword>